<organism evidence="1 2">
    <name type="scientific">Aggregatibacter actinomycetemcomitans serotype e str. SC1083</name>
    <dbReference type="NCBI Taxonomy" id="907488"/>
    <lineage>
        <taxon>Bacteria</taxon>
        <taxon>Pseudomonadati</taxon>
        <taxon>Pseudomonadota</taxon>
        <taxon>Gammaproteobacteria</taxon>
        <taxon>Pasteurellales</taxon>
        <taxon>Pasteurellaceae</taxon>
        <taxon>Aggregatibacter</taxon>
    </lineage>
</organism>
<comment type="caution">
    <text evidence="1">The sequence shown here is derived from an EMBL/GenBank/DDBJ whole genome shotgun (WGS) entry which is preliminary data.</text>
</comment>
<name>G4AAP7_AGGAC</name>
<proteinExistence type="predicted"/>
<dbReference type="PATRIC" id="fig|907488.3.peg.1886"/>
<dbReference type="Proteomes" id="UP000005508">
    <property type="component" value="Unassembled WGS sequence"/>
</dbReference>
<accession>G4AAP7</accession>
<dbReference type="EMBL" id="AEJM01000039">
    <property type="protein sequence ID" value="EGY32753.1"/>
    <property type="molecule type" value="Genomic_DNA"/>
</dbReference>
<evidence type="ECO:0000313" key="1">
    <source>
        <dbReference type="EMBL" id="EGY32753.1"/>
    </source>
</evidence>
<evidence type="ECO:0000313" key="2">
    <source>
        <dbReference type="Proteomes" id="UP000005508"/>
    </source>
</evidence>
<protein>
    <submittedName>
        <fullName evidence="1">Uncharacterized protein</fullName>
    </submittedName>
</protein>
<dbReference type="AlphaFoldDB" id="G4AAP7"/>
<reference evidence="1 2" key="1">
    <citation type="submission" date="2010-10" db="EMBL/GenBank/DDBJ databases">
        <authorList>
            <person name="Chen C."/>
            <person name="Kittichotirat W."/>
            <person name="Asikainen S."/>
            <person name="Bumgarner R."/>
        </authorList>
    </citation>
    <scope>NUCLEOTIDE SEQUENCE [LARGE SCALE GENOMIC DNA]</scope>
    <source>
        <strain evidence="1 2">SC1083</strain>
    </source>
</reference>
<sequence>MNYNVSNSCGLLTRAFLYQRVIGTGCKACAIKYSENKSAVDFPSVF</sequence>
<gene>
    <name evidence="1" type="ORF">SC1083_1923</name>
</gene>